<keyword evidence="10" id="KW-0443">Lipid metabolism</keyword>
<evidence type="ECO:0000256" key="11">
    <source>
        <dbReference type="ARBA" id="ARBA00023136"/>
    </source>
</evidence>
<evidence type="ECO:0000256" key="10">
    <source>
        <dbReference type="ARBA" id="ARBA00023098"/>
    </source>
</evidence>
<evidence type="ECO:0000313" key="27">
    <source>
        <dbReference type="Proteomes" id="UP001596223"/>
    </source>
</evidence>
<keyword evidence="7 26" id="KW-0378">Hydrolase</keyword>
<dbReference type="RefSeq" id="WP_378600911.1">
    <property type="nucleotide sequence ID" value="NZ_JBHSQN010000002.1"/>
</dbReference>
<sequence>MDETQVGTPLPDEKHHEGGFRPVAELIQARKDRGNDITAGGPHLGELIEQVRALMDRARLLSPSDELAKDAITTLEQLNARLDEGVVDEWSSPSWTRTDLPARGNITLPPYTVVSGSREGVTAKVTFRTFHLGGNNAAHGGHIALAFDDIIGMTAALATKSVTRTASLTLDYRSITPLDRELTVRAWAERVEGRKVYLRATMHDGERLCAEAHGLFIVLNPGQP</sequence>
<comment type="catalytic activity">
    <reaction evidence="22">
        <text>dodecanoyl-CoA + H2O = dodecanoate + CoA + H(+)</text>
        <dbReference type="Rhea" id="RHEA:30135"/>
        <dbReference type="ChEBI" id="CHEBI:15377"/>
        <dbReference type="ChEBI" id="CHEBI:15378"/>
        <dbReference type="ChEBI" id="CHEBI:18262"/>
        <dbReference type="ChEBI" id="CHEBI:57287"/>
        <dbReference type="ChEBI" id="CHEBI:57375"/>
    </reaction>
    <physiologicalReaction direction="left-to-right" evidence="22">
        <dbReference type="Rhea" id="RHEA:30136"/>
    </physiologicalReaction>
</comment>
<comment type="similarity">
    <text evidence="15">Belongs to the THEM4/THEM5 thioesterase family.</text>
</comment>
<evidence type="ECO:0000256" key="4">
    <source>
        <dbReference type="ARBA" id="ARBA00022475"/>
    </source>
</evidence>
<dbReference type="EC" id="3.1.2.2" evidence="16"/>
<evidence type="ECO:0000256" key="16">
    <source>
        <dbReference type="ARBA" id="ARBA00038848"/>
    </source>
</evidence>
<evidence type="ECO:0000256" key="14">
    <source>
        <dbReference type="ARBA" id="ARBA00037002"/>
    </source>
</evidence>
<evidence type="ECO:0000256" key="19">
    <source>
        <dbReference type="ARBA" id="ARBA00047588"/>
    </source>
</evidence>
<evidence type="ECO:0000256" key="20">
    <source>
        <dbReference type="ARBA" id="ARBA00047734"/>
    </source>
</evidence>
<name>A0ABW1JML5_9NOCA</name>
<evidence type="ECO:0000256" key="6">
    <source>
        <dbReference type="ARBA" id="ARBA00022703"/>
    </source>
</evidence>
<keyword evidence="11" id="KW-0472">Membrane</keyword>
<keyword evidence="6" id="KW-0053">Apoptosis</keyword>
<evidence type="ECO:0000256" key="18">
    <source>
        <dbReference type="ARBA" id="ARBA00043210"/>
    </source>
</evidence>
<evidence type="ECO:0000259" key="25">
    <source>
        <dbReference type="Pfam" id="PF03061"/>
    </source>
</evidence>
<evidence type="ECO:0000256" key="1">
    <source>
        <dbReference type="ARBA" id="ARBA00004170"/>
    </source>
</evidence>
<accession>A0ABW1JML5</accession>
<evidence type="ECO:0000256" key="9">
    <source>
        <dbReference type="ARBA" id="ARBA00022946"/>
    </source>
</evidence>
<dbReference type="PANTHER" id="PTHR12418:SF19">
    <property type="entry name" value="ACYL-COENZYME A THIOESTERASE THEM4"/>
    <property type="match status" value="1"/>
</dbReference>
<evidence type="ECO:0000313" key="26">
    <source>
        <dbReference type="EMBL" id="MFC6010676.1"/>
    </source>
</evidence>
<keyword evidence="5" id="KW-0963">Cytoplasm</keyword>
<evidence type="ECO:0000256" key="13">
    <source>
        <dbReference type="ARBA" id="ARBA00035852"/>
    </source>
</evidence>
<comment type="catalytic activity">
    <reaction evidence="19">
        <text>octanoyl-CoA + H2O = octanoate + CoA + H(+)</text>
        <dbReference type="Rhea" id="RHEA:30143"/>
        <dbReference type="ChEBI" id="CHEBI:15377"/>
        <dbReference type="ChEBI" id="CHEBI:15378"/>
        <dbReference type="ChEBI" id="CHEBI:25646"/>
        <dbReference type="ChEBI" id="CHEBI:57287"/>
        <dbReference type="ChEBI" id="CHEBI:57386"/>
    </reaction>
    <physiologicalReaction direction="left-to-right" evidence="19">
        <dbReference type="Rhea" id="RHEA:30144"/>
    </physiologicalReaction>
</comment>
<comment type="catalytic activity">
    <reaction evidence="13">
        <text>(5Z,8Z,11Z,14Z)-eicosatetraenoyl-CoA + H2O = (5Z,8Z,11Z,14Z)-eicosatetraenoate + CoA + H(+)</text>
        <dbReference type="Rhea" id="RHEA:40151"/>
        <dbReference type="ChEBI" id="CHEBI:15377"/>
        <dbReference type="ChEBI" id="CHEBI:15378"/>
        <dbReference type="ChEBI" id="CHEBI:32395"/>
        <dbReference type="ChEBI" id="CHEBI:57287"/>
        <dbReference type="ChEBI" id="CHEBI:57368"/>
    </reaction>
    <physiologicalReaction direction="left-to-right" evidence="13">
        <dbReference type="Rhea" id="RHEA:40152"/>
    </physiologicalReaction>
</comment>
<evidence type="ECO:0000256" key="3">
    <source>
        <dbReference type="ARBA" id="ARBA00004632"/>
    </source>
</evidence>
<evidence type="ECO:0000256" key="24">
    <source>
        <dbReference type="SAM" id="MobiDB-lite"/>
    </source>
</evidence>
<keyword evidence="8" id="KW-0276">Fatty acid metabolism</keyword>
<evidence type="ECO:0000256" key="21">
    <source>
        <dbReference type="ARBA" id="ARBA00047969"/>
    </source>
</evidence>
<comment type="catalytic activity">
    <reaction evidence="20">
        <text>hexadecanoyl-CoA + H2O = hexadecanoate + CoA + H(+)</text>
        <dbReference type="Rhea" id="RHEA:16645"/>
        <dbReference type="ChEBI" id="CHEBI:7896"/>
        <dbReference type="ChEBI" id="CHEBI:15377"/>
        <dbReference type="ChEBI" id="CHEBI:15378"/>
        <dbReference type="ChEBI" id="CHEBI:57287"/>
        <dbReference type="ChEBI" id="CHEBI:57379"/>
        <dbReference type="EC" id="3.1.2.2"/>
    </reaction>
    <physiologicalReaction direction="left-to-right" evidence="20">
        <dbReference type="Rhea" id="RHEA:16646"/>
    </physiologicalReaction>
</comment>
<dbReference type="GO" id="GO:0016787">
    <property type="term" value="F:hydrolase activity"/>
    <property type="evidence" value="ECO:0007669"/>
    <property type="project" value="UniProtKB-KW"/>
</dbReference>
<keyword evidence="4" id="KW-1003">Cell membrane</keyword>
<gene>
    <name evidence="26" type="ORF">ACFP3H_06395</name>
</gene>
<dbReference type="PANTHER" id="PTHR12418">
    <property type="entry name" value="ACYL-COENZYME A THIOESTERASE THEM4"/>
    <property type="match status" value="1"/>
</dbReference>
<evidence type="ECO:0000256" key="8">
    <source>
        <dbReference type="ARBA" id="ARBA00022832"/>
    </source>
</evidence>
<comment type="caution">
    <text evidence="26">The sequence shown here is derived from an EMBL/GenBank/DDBJ whole genome shotgun (WGS) entry which is preliminary data.</text>
</comment>
<evidence type="ECO:0000256" key="12">
    <source>
        <dbReference type="ARBA" id="ARBA00023273"/>
    </source>
</evidence>
<evidence type="ECO:0000256" key="23">
    <source>
        <dbReference type="ARBA" id="ARBA00048180"/>
    </source>
</evidence>
<evidence type="ECO:0000256" key="7">
    <source>
        <dbReference type="ARBA" id="ARBA00022801"/>
    </source>
</evidence>
<evidence type="ECO:0000256" key="22">
    <source>
        <dbReference type="ARBA" id="ARBA00048074"/>
    </source>
</evidence>
<evidence type="ECO:0000256" key="5">
    <source>
        <dbReference type="ARBA" id="ARBA00022490"/>
    </source>
</evidence>
<comment type="catalytic activity">
    <reaction evidence="23">
        <text>tetradecanoyl-CoA + H2O = tetradecanoate + CoA + H(+)</text>
        <dbReference type="Rhea" id="RHEA:40119"/>
        <dbReference type="ChEBI" id="CHEBI:15377"/>
        <dbReference type="ChEBI" id="CHEBI:15378"/>
        <dbReference type="ChEBI" id="CHEBI:30807"/>
        <dbReference type="ChEBI" id="CHEBI:57287"/>
        <dbReference type="ChEBI" id="CHEBI:57385"/>
    </reaction>
    <physiologicalReaction direction="left-to-right" evidence="23">
        <dbReference type="Rhea" id="RHEA:40120"/>
    </physiologicalReaction>
</comment>
<organism evidence="26 27">
    <name type="scientific">Nocardia lasii</name>
    <dbReference type="NCBI Taxonomy" id="1616107"/>
    <lineage>
        <taxon>Bacteria</taxon>
        <taxon>Bacillati</taxon>
        <taxon>Actinomycetota</taxon>
        <taxon>Actinomycetes</taxon>
        <taxon>Mycobacteriales</taxon>
        <taxon>Nocardiaceae</taxon>
        <taxon>Nocardia</taxon>
    </lineage>
</organism>
<protein>
    <recommendedName>
        <fullName evidence="17">Acyl-coenzyme A thioesterase THEM4</fullName>
        <ecNumber evidence="16">3.1.2.2</ecNumber>
    </recommendedName>
    <alternativeName>
        <fullName evidence="18">Thioesterase superfamily member 4</fullName>
    </alternativeName>
</protein>
<dbReference type="SUPFAM" id="SSF54637">
    <property type="entry name" value="Thioesterase/thiol ester dehydrase-isomerase"/>
    <property type="match status" value="1"/>
</dbReference>
<dbReference type="InterPro" id="IPR052365">
    <property type="entry name" value="THEM4/THEM5_acyl-CoA_thioest"/>
</dbReference>
<comment type="catalytic activity">
    <reaction evidence="21">
        <text>decanoyl-CoA + H2O = decanoate + CoA + H(+)</text>
        <dbReference type="Rhea" id="RHEA:40059"/>
        <dbReference type="ChEBI" id="CHEBI:15377"/>
        <dbReference type="ChEBI" id="CHEBI:15378"/>
        <dbReference type="ChEBI" id="CHEBI:27689"/>
        <dbReference type="ChEBI" id="CHEBI:57287"/>
        <dbReference type="ChEBI" id="CHEBI:61430"/>
    </reaction>
    <physiologicalReaction direction="left-to-right" evidence="21">
        <dbReference type="Rhea" id="RHEA:40060"/>
    </physiologicalReaction>
</comment>
<evidence type="ECO:0000256" key="2">
    <source>
        <dbReference type="ARBA" id="ARBA00004496"/>
    </source>
</evidence>
<feature type="region of interest" description="Disordered" evidence="24">
    <location>
        <begin position="1"/>
        <end position="20"/>
    </location>
</feature>
<evidence type="ECO:0000256" key="15">
    <source>
        <dbReference type="ARBA" id="ARBA00038456"/>
    </source>
</evidence>
<evidence type="ECO:0000256" key="17">
    <source>
        <dbReference type="ARBA" id="ARBA00040123"/>
    </source>
</evidence>
<dbReference type="EMBL" id="JBHSQN010000002">
    <property type="protein sequence ID" value="MFC6010676.1"/>
    <property type="molecule type" value="Genomic_DNA"/>
</dbReference>
<keyword evidence="12" id="KW-0966">Cell projection</keyword>
<keyword evidence="27" id="KW-1185">Reference proteome</keyword>
<reference evidence="27" key="1">
    <citation type="journal article" date="2019" name="Int. J. Syst. Evol. Microbiol.">
        <title>The Global Catalogue of Microorganisms (GCM) 10K type strain sequencing project: providing services to taxonomists for standard genome sequencing and annotation.</title>
        <authorList>
            <consortium name="The Broad Institute Genomics Platform"/>
            <consortium name="The Broad Institute Genome Sequencing Center for Infectious Disease"/>
            <person name="Wu L."/>
            <person name="Ma J."/>
        </authorList>
    </citation>
    <scope>NUCLEOTIDE SEQUENCE [LARGE SCALE GENOMIC DNA]</scope>
    <source>
        <strain evidence="27">CCUG 36956</strain>
    </source>
</reference>
<dbReference type="InterPro" id="IPR029069">
    <property type="entry name" value="HotDog_dom_sf"/>
</dbReference>
<comment type="catalytic activity">
    <reaction evidence="14">
        <text>(9Z)-octadecenoyl-CoA + H2O = (9Z)-octadecenoate + CoA + H(+)</text>
        <dbReference type="Rhea" id="RHEA:40139"/>
        <dbReference type="ChEBI" id="CHEBI:15377"/>
        <dbReference type="ChEBI" id="CHEBI:15378"/>
        <dbReference type="ChEBI" id="CHEBI:30823"/>
        <dbReference type="ChEBI" id="CHEBI:57287"/>
        <dbReference type="ChEBI" id="CHEBI:57387"/>
    </reaction>
    <physiologicalReaction direction="left-to-right" evidence="14">
        <dbReference type="Rhea" id="RHEA:40140"/>
    </physiologicalReaction>
</comment>
<proteinExistence type="inferred from homology"/>
<dbReference type="Pfam" id="PF03061">
    <property type="entry name" value="4HBT"/>
    <property type="match status" value="1"/>
</dbReference>
<dbReference type="CDD" id="cd03443">
    <property type="entry name" value="PaaI_thioesterase"/>
    <property type="match status" value="1"/>
</dbReference>
<dbReference type="Gene3D" id="3.10.129.10">
    <property type="entry name" value="Hotdog Thioesterase"/>
    <property type="match status" value="1"/>
</dbReference>
<dbReference type="Proteomes" id="UP001596223">
    <property type="component" value="Unassembled WGS sequence"/>
</dbReference>
<dbReference type="InterPro" id="IPR006683">
    <property type="entry name" value="Thioestr_dom"/>
</dbReference>
<feature type="domain" description="Thioesterase" evidence="25">
    <location>
        <begin position="136"/>
        <end position="207"/>
    </location>
</feature>
<keyword evidence="9" id="KW-0809">Transit peptide</keyword>
<comment type="subcellular location">
    <subcellularLocation>
        <location evidence="3">Cell projection</location>
        <location evidence="3">Ruffle membrane</location>
    </subcellularLocation>
    <subcellularLocation>
        <location evidence="2">Cytoplasm</location>
    </subcellularLocation>
    <subcellularLocation>
        <location evidence="1">Membrane</location>
        <topology evidence="1">Peripheral membrane protein</topology>
    </subcellularLocation>
</comment>